<dbReference type="PANTHER" id="PTHR33395">
    <property type="entry name" value="TRANSCRIPTASE, PUTATIVE-RELATED-RELATED"/>
    <property type="match status" value="1"/>
</dbReference>
<evidence type="ECO:0000313" key="3">
    <source>
        <dbReference type="WBParaSite" id="ECPE_0001100401-mRNA-1"/>
    </source>
</evidence>
<dbReference type="OrthoDB" id="6243574at2759"/>
<proteinExistence type="predicted"/>
<dbReference type="WBParaSite" id="ECPE_0001100401-mRNA-1">
    <property type="protein sequence ID" value="ECPE_0001100401-mRNA-1"/>
    <property type="gene ID" value="ECPE_0001100401"/>
</dbReference>
<keyword evidence="2" id="KW-1185">Reference proteome</keyword>
<sequence>MFTKRKQPVIEVRDEDVEKRVRDFELITSCNGIKGSAHLNTALGALLSGRVRAAYNLNLENNQALNYQNLKAALLADFSKEGDREKAMNRFYAAEYIRTEDPLVHYQYIKRKISLDLPQADNETREGLAKDRFIQSMPEQVKGKLRLAVVEYYESIVFYFGIRIGFGYASLKYQAEGDHMSTTNIQACSCTIQSPNCIATVVVAYRAPLSDEEEDGQLCDYLARSKAHSRVVVGNLVNADGVSAASSKEKAEVLKNFFEKVRLTDLGRPLPNLLRRLPEQRMAPFVLEAKEVEAALKQLDQNKAAGPDGLHSAILRPIENIIAGALTQLYNLSLDSATLPADWIMAEVVPIPKGGSRANASNYLPAILLLVVLKTFERPLREKLVGYLDDKHLTAG</sequence>
<organism evidence="3">
    <name type="scientific">Echinostoma caproni</name>
    <dbReference type="NCBI Taxonomy" id="27848"/>
    <lineage>
        <taxon>Eukaryota</taxon>
        <taxon>Metazoa</taxon>
        <taxon>Spiralia</taxon>
        <taxon>Lophotrochozoa</taxon>
        <taxon>Platyhelminthes</taxon>
        <taxon>Trematoda</taxon>
        <taxon>Digenea</taxon>
        <taxon>Plagiorchiida</taxon>
        <taxon>Echinostomata</taxon>
        <taxon>Echinostomatoidea</taxon>
        <taxon>Echinostomatidae</taxon>
        <taxon>Echinostoma</taxon>
    </lineage>
</organism>
<dbReference type="AlphaFoldDB" id="A0A183AVI5"/>
<protein>
    <submittedName>
        <fullName evidence="3">Reverse transcriptase domain-containing protein</fullName>
    </submittedName>
</protein>
<accession>A0A183AVI5</accession>
<gene>
    <name evidence="1" type="ORF">ECPE_LOCUS10970</name>
</gene>
<dbReference type="Proteomes" id="UP000272942">
    <property type="component" value="Unassembled WGS sequence"/>
</dbReference>
<evidence type="ECO:0000313" key="2">
    <source>
        <dbReference type="Proteomes" id="UP000272942"/>
    </source>
</evidence>
<evidence type="ECO:0000313" key="1">
    <source>
        <dbReference type="EMBL" id="VDP87893.1"/>
    </source>
</evidence>
<reference evidence="1 2" key="2">
    <citation type="submission" date="2018-11" db="EMBL/GenBank/DDBJ databases">
        <authorList>
            <consortium name="Pathogen Informatics"/>
        </authorList>
    </citation>
    <scope>NUCLEOTIDE SEQUENCE [LARGE SCALE GENOMIC DNA]</scope>
    <source>
        <strain evidence="1 2">Egypt</strain>
    </source>
</reference>
<dbReference type="PANTHER" id="PTHR33395:SF22">
    <property type="entry name" value="REVERSE TRANSCRIPTASE DOMAIN-CONTAINING PROTEIN"/>
    <property type="match status" value="1"/>
</dbReference>
<name>A0A183AVI5_9TREM</name>
<reference evidence="3" key="1">
    <citation type="submission" date="2016-06" db="UniProtKB">
        <authorList>
            <consortium name="WormBaseParasite"/>
        </authorList>
    </citation>
    <scope>IDENTIFICATION</scope>
</reference>
<dbReference type="EMBL" id="UZAN01050008">
    <property type="protein sequence ID" value="VDP87893.1"/>
    <property type="molecule type" value="Genomic_DNA"/>
</dbReference>